<dbReference type="RefSeq" id="XP_001885153.1">
    <property type="nucleotide sequence ID" value="XM_001885118.1"/>
</dbReference>
<dbReference type="GeneID" id="6080746"/>
<keyword evidence="3" id="KW-1185">Reference proteome</keyword>
<protein>
    <submittedName>
        <fullName evidence="2">Uncharacterized protein</fullName>
    </submittedName>
</protein>
<evidence type="ECO:0000313" key="2">
    <source>
        <dbReference type="EMBL" id="EDR04262.1"/>
    </source>
</evidence>
<feature type="transmembrane region" description="Helical" evidence="1">
    <location>
        <begin position="29"/>
        <end position="49"/>
    </location>
</feature>
<dbReference type="InParanoid" id="B0DMD3"/>
<dbReference type="Proteomes" id="UP000001194">
    <property type="component" value="Unassembled WGS sequence"/>
</dbReference>
<gene>
    <name evidence="2" type="ORF">LACBIDRAFT_304800</name>
</gene>
<dbReference type="OrthoDB" id="2940323at2759"/>
<keyword evidence="1" id="KW-1133">Transmembrane helix</keyword>
<sequence length="374" mass="41097">MSAPEKMGLPVLHGSVKNLAIRFQRSLKLVLTILVVVTGLWLIAHLLAISTSLSLLGYMSEHGPGGVIPETHAAHVDAPRKQVVVRTIPTNSAGLGSVVAQLRSSAAIATMLGADFSTFSVISTHLTQYRAASLLKVDLLGTELPKGSKVCSIASSPHEARTAELMGSWCNNVTHEAYAQELQQLWSDCNLIIDDRAWDVRYDMSKCTWKWVKHVFTALGLKKRRGGIGLHIRWGDISVQTLPPERSTPVNLAAQMIAKMRECGVQDELSVYMEWHNDTMLSGLGEPYRLVDSGDSIDDLLDLAANRVLILDISSWTVLAHQIAEGGISLVPNVEGYDGYAIPWDDNGMNRVLRWNELLDISCNEFSLLLDSDF</sequence>
<organism evidence="3">
    <name type="scientific">Laccaria bicolor (strain S238N-H82 / ATCC MYA-4686)</name>
    <name type="common">Bicoloured deceiver</name>
    <name type="synonym">Laccaria laccata var. bicolor</name>
    <dbReference type="NCBI Taxonomy" id="486041"/>
    <lineage>
        <taxon>Eukaryota</taxon>
        <taxon>Fungi</taxon>
        <taxon>Dikarya</taxon>
        <taxon>Basidiomycota</taxon>
        <taxon>Agaricomycotina</taxon>
        <taxon>Agaricomycetes</taxon>
        <taxon>Agaricomycetidae</taxon>
        <taxon>Agaricales</taxon>
        <taxon>Agaricineae</taxon>
        <taxon>Hydnangiaceae</taxon>
        <taxon>Laccaria</taxon>
    </lineage>
</organism>
<evidence type="ECO:0000256" key="1">
    <source>
        <dbReference type="SAM" id="Phobius"/>
    </source>
</evidence>
<dbReference type="EMBL" id="DS547119">
    <property type="protein sequence ID" value="EDR04262.1"/>
    <property type="molecule type" value="Genomic_DNA"/>
</dbReference>
<keyword evidence="1" id="KW-0812">Transmembrane</keyword>
<evidence type="ECO:0000313" key="3">
    <source>
        <dbReference type="Proteomes" id="UP000001194"/>
    </source>
</evidence>
<keyword evidence="1" id="KW-0472">Membrane</keyword>
<dbReference type="HOGENOM" id="CLU_066053_0_0_1"/>
<accession>B0DMD3</accession>
<dbReference type="AlphaFoldDB" id="B0DMD3"/>
<reference evidence="2 3" key="1">
    <citation type="journal article" date="2008" name="Nature">
        <title>The genome of Laccaria bicolor provides insights into mycorrhizal symbiosis.</title>
        <authorList>
            <person name="Martin F."/>
            <person name="Aerts A."/>
            <person name="Ahren D."/>
            <person name="Brun A."/>
            <person name="Danchin E.G.J."/>
            <person name="Duchaussoy F."/>
            <person name="Gibon J."/>
            <person name="Kohler A."/>
            <person name="Lindquist E."/>
            <person name="Pereda V."/>
            <person name="Salamov A."/>
            <person name="Shapiro H.J."/>
            <person name="Wuyts J."/>
            <person name="Blaudez D."/>
            <person name="Buee M."/>
            <person name="Brokstein P."/>
            <person name="Canbaeck B."/>
            <person name="Cohen D."/>
            <person name="Courty P.E."/>
            <person name="Coutinho P.M."/>
            <person name="Delaruelle C."/>
            <person name="Detter J.C."/>
            <person name="Deveau A."/>
            <person name="DiFazio S."/>
            <person name="Duplessis S."/>
            <person name="Fraissinet-Tachet L."/>
            <person name="Lucic E."/>
            <person name="Frey-Klett P."/>
            <person name="Fourrey C."/>
            <person name="Feussner I."/>
            <person name="Gay G."/>
            <person name="Grimwood J."/>
            <person name="Hoegger P.J."/>
            <person name="Jain P."/>
            <person name="Kilaru S."/>
            <person name="Labbe J."/>
            <person name="Lin Y.C."/>
            <person name="Legue V."/>
            <person name="Le Tacon F."/>
            <person name="Marmeisse R."/>
            <person name="Melayah D."/>
            <person name="Montanini B."/>
            <person name="Muratet M."/>
            <person name="Nehls U."/>
            <person name="Niculita-Hirzel H."/>
            <person name="Oudot-Le Secq M.P."/>
            <person name="Peter M."/>
            <person name="Quesneville H."/>
            <person name="Rajashekar B."/>
            <person name="Reich M."/>
            <person name="Rouhier N."/>
            <person name="Schmutz J."/>
            <person name="Yin T."/>
            <person name="Chalot M."/>
            <person name="Henrissat B."/>
            <person name="Kuees U."/>
            <person name="Lucas S."/>
            <person name="Van de Peer Y."/>
            <person name="Podila G.K."/>
            <person name="Polle A."/>
            <person name="Pukkila P.J."/>
            <person name="Richardson P.M."/>
            <person name="Rouze P."/>
            <person name="Sanders I.R."/>
            <person name="Stajich J.E."/>
            <person name="Tunlid A."/>
            <person name="Tuskan G."/>
            <person name="Grigoriev I.V."/>
        </authorList>
    </citation>
    <scope>NUCLEOTIDE SEQUENCE [LARGE SCALE GENOMIC DNA]</scope>
    <source>
        <strain evidence="3">S238N-H82 / ATCC MYA-4686</strain>
    </source>
</reference>
<name>B0DMD3_LACBS</name>
<proteinExistence type="predicted"/>
<dbReference type="KEGG" id="lbc:LACBIDRAFT_304800"/>